<evidence type="ECO:0000313" key="10">
    <source>
        <dbReference type="Proteomes" id="UP000005064"/>
    </source>
</evidence>
<dbReference type="AlphaFoldDB" id="H0JVM6"/>
<dbReference type="PANTHER" id="PTHR21012">
    <property type="entry name" value="ASPARTATE 1-DECARBOXYLASE"/>
    <property type="match status" value="1"/>
</dbReference>
<keyword evidence="2" id="KW-0566">Pantothenate biosynthesis</keyword>
<dbReference type="InterPro" id="IPR009010">
    <property type="entry name" value="Asp_de-COase-like_dom_sf"/>
</dbReference>
<evidence type="ECO:0000313" key="9">
    <source>
        <dbReference type="EMBL" id="EHK81645.1"/>
    </source>
</evidence>
<dbReference type="EMBL" id="AHBW01000054">
    <property type="protein sequence ID" value="EHK81645.1"/>
    <property type="molecule type" value="Genomic_DNA"/>
</dbReference>
<evidence type="ECO:0000256" key="2">
    <source>
        <dbReference type="ARBA" id="ARBA00022655"/>
    </source>
</evidence>
<dbReference type="SUPFAM" id="SSF50692">
    <property type="entry name" value="ADC-like"/>
    <property type="match status" value="1"/>
</dbReference>
<keyword evidence="1" id="KW-0963">Cytoplasm</keyword>
<keyword evidence="4" id="KW-0068">Autocatalytic cleavage</keyword>
<dbReference type="GO" id="GO:0006523">
    <property type="term" value="P:alanine biosynthetic process"/>
    <property type="evidence" value="ECO:0007669"/>
    <property type="project" value="InterPro"/>
</dbReference>
<keyword evidence="5" id="KW-0865">Zymogen</keyword>
<evidence type="ECO:0000256" key="3">
    <source>
        <dbReference type="ARBA" id="ARBA00022793"/>
    </source>
</evidence>
<organism evidence="9 10">
    <name type="scientific">Rhodococcus pyridinivorans AK37</name>
    <dbReference type="NCBI Taxonomy" id="1114960"/>
    <lineage>
        <taxon>Bacteria</taxon>
        <taxon>Bacillati</taxon>
        <taxon>Actinomycetota</taxon>
        <taxon>Actinomycetes</taxon>
        <taxon>Mycobacteriales</taxon>
        <taxon>Nocardiaceae</taxon>
        <taxon>Rhodococcus</taxon>
    </lineage>
</organism>
<dbReference type="GO" id="GO:0005829">
    <property type="term" value="C:cytosol"/>
    <property type="evidence" value="ECO:0007669"/>
    <property type="project" value="TreeGrafter"/>
</dbReference>
<gene>
    <name evidence="9" type="ORF">AK37_19853</name>
</gene>
<dbReference type="GO" id="GO:0015940">
    <property type="term" value="P:pantothenate biosynthetic process"/>
    <property type="evidence" value="ECO:0007669"/>
    <property type="project" value="UniProtKB-KW"/>
</dbReference>
<keyword evidence="8" id="KW-0670">Pyruvate</keyword>
<dbReference type="Pfam" id="PF02261">
    <property type="entry name" value="Asp_decarbox"/>
    <property type="match status" value="1"/>
</dbReference>
<keyword evidence="3" id="KW-0210">Decarboxylase</keyword>
<evidence type="ECO:0000256" key="4">
    <source>
        <dbReference type="ARBA" id="ARBA00022813"/>
    </source>
</evidence>
<dbReference type="EC" id="4.1.1.11" evidence="9"/>
<evidence type="ECO:0000256" key="5">
    <source>
        <dbReference type="ARBA" id="ARBA00023145"/>
    </source>
</evidence>
<reference evidence="9 10" key="1">
    <citation type="submission" date="2011-12" db="EMBL/GenBank/DDBJ databases">
        <authorList>
            <person name="Kriszt B."/>
            <person name="Tancsics A."/>
            <person name="Cserhati M."/>
            <person name="Toth A."/>
            <person name="Nagy I."/>
            <person name="Horvath B."/>
            <person name="Tamura T."/>
            <person name="Kukolya J."/>
            <person name="Szoboszlay S."/>
        </authorList>
    </citation>
    <scope>NUCLEOTIDE SEQUENCE [LARGE SCALE GENOMIC DNA]</scope>
    <source>
        <strain evidence="9 10">AK37</strain>
    </source>
</reference>
<dbReference type="Proteomes" id="UP000005064">
    <property type="component" value="Unassembled WGS sequence"/>
</dbReference>
<keyword evidence="6 9" id="KW-0456">Lyase</keyword>
<dbReference type="InterPro" id="IPR003190">
    <property type="entry name" value="Asp_decarbox"/>
</dbReference>
<name>H0JVM6_9NOCA</name>
<protein>
    <submittedName>
        <fullName evidence="9">Aspartate alpha-decarboxylase</fullName>
        <ecNumber evidence="9">4.1.1.11</ecNumber>
    </submittedName>
</protein>
<keyword evidence="7" id="KW-0704">Schiff base</keyword>
<proteinExistence type="predicted"/>
<sequence>MQRILLSGKIHRATVTHADLHYVGSVTIDRDQLSPR</sequence>
<accession>H0JVM6</accession>
<evidence type="ECO:0000256" key="8">
    <source>
        <dbReference type="ARBA" id="ARBA00023317"/>
    </source>
</evidence>
<evidence type="ECO:0000256" key="7">
    <source>
        <dbReference type="ARBA" id="ARBA00023270"/>
    </source>
</evidence>
<dbReference type="PANTHER" id="PTHR21012:SF0">
    <property type="entry name" value="ASPARTATE 1-DECARBOXYLASE"/>
    <property type="match status" value="1"/>
</dbReference>
<evidence type="ECO:0000256" key="6">
    <source>
        <dbReference type="ARBA" id="ARBA00023239"/>
    </source>
</evidence>
<comment type="caution">
    <text evidence="9">The sequence shown here is derived from an EMBL/GenBank/DDBJ whole genome shotgun (WGS) entry which is preliminary data.</text>
</comment>
<dbReference type="GO" id="GO:0004068">
    <property type="term" value="F:aspartate 1-decarboxylase activity"/>
    <property type="evidence" value="ECO:0007669"/>
    <property type="project" value="UniProtKB-EC"/>
</dbReference>
<evidence type="ECO:0000256" key="1">
    <source>
        <dbReference type="ARBA" id="ARBA00022490"/>
    </source>
</evidence>
<dbReference type="Gene3D" id="2.40.40.20">
    <property type="match status" value="1"/>
</dbReference>